<dbReference type="HOGENOM" id="CLU_004184_7_3_1"/>
<dbReference type="PANTHER" id="PTHR24148:SF64">
    <property type="entry name" value="HETEROKARYON INCOMPATIBILITY DOMAIN-CONTAINING PROTEIN"/>
    <property type="match status" value="1"/>
</dbReference>
<dbReference type="Pfam" id="PF06985">
    <property type="entry name" value="HET"/>
    <property type="match status" value="1"/>
</dbReference>
<sequence>MPMILVSGHMYKLATIGTHRRPSGALWIDAVCINQVDIQERNQQVATMADVYGNTTTNLVWLGEEEEYTVPALAAVEAINTEMREDTDSFKLLSETLYTRDGGWRFDGTSYLRTECDATSLMRLLSLDWFTRLWVVQEAALAPGNICHVGELKFGLDGVLRAAAWLVFRAPGYVNWPLYRDTLTHAVTMFDWTDPQYGRWALGLNKVDVAELLDSMRVFDTYDARDHVFGLVGLLKKHTDYAPTPSALAPDYNAPLKDVLHRVMKHIIHERADFEMLHSVSHHPDEGNEAGIASWVPPWYRSSSRKTDPIAFGGPWQGADNAYNHNASCEAVELEVLNATGFELCTVHEVKAVFHNDYVEDALDLVADTNALVHSITAEYDDRVDIAGVVLCAEATRDNARCTQRDAGAACSRWQTTTQEWLALDEEREPYLDYLRRGEAIQFYSAMVNANRNRRSFTTTSSSIGIGPWTTRRDDIVAILYGCRFPVIIRKHEAYPGDCEFVGTCYVYSIMDGEAVHKHKVEGKEDKTFRLR</sequence>
<dbReference type="EMBL" id="KB446539">
    <property type="protein sequence ID" value="EME43719.1"/>
    <property type="molecule type" value="Genomic_DNA"/>
</dbReference>
<organism evidence="2 3">
    <name type="scientific">Dothistroma septosporum (strain NZE10 / CBS 128990)</name>
    <name type="common">Red band needle blight fungus</name>
    <name type="synonym">Mycosphaerella pini</name>
    <dbReference type="NCBI Taxonomy" id="675120"/>
    <lineage>
        <taxon>Eukaryota</taxon>
        <taxon>Fungi</taxon>
        <taxon>Dikarya</taxon>
        <taxon>Ascomycota</taxon>
        <taxon>Pezizomycotina</taxon>
        <taxon>Dothideomycetes</taxon>
        <taxon>Dothideomycetidae</taxon>
        <taxon>Mycosphaerellales</taxon>
        <taxon>Mycosphaerellaceae</taxon>
        <taxon>Dothistroma</taxon>
    </lineage>
</organism>
<dbReference type="Proteomes" id="UP000016933">
    <property type="component" value="Unassembled WGS sequence"/>
</dbReference>
<accession>N1PMS3</accession>
<dbReference type="Pfam" id="PF26639">
    <property type="entry name" value="Het-6_barrel"/>
    <property type="match status" value="1"/>
</dbReference>
<feature type="domain" description="Heterokaryon incompatibility" evidence="1">
    <location>
        <begin position="21"/>
        <end position="138"/>
    </location>
</feature>
<dbReference type="OMA" id="INTEMRE"/>
<reference evidence="2 3" key="2">
    <citation type="journal article" date="2012" name="PLoS Pathog.">
        <title>Diverse lifestyles and strategies of plant pathogenesis encoded in the genomes of eighteen Dothideomycetes fungi.</title>
        <authorList>
            <person name="Ohm R.A."/>
            <person name="Feau N."/>
            <person name="Henrissat B."/>
            <person name="Schoch C.L."/>
            <person name="Horwitz B.A."/>
            <person name="Barry K.W."/>
            <person name="Condon B.J."/>
            <person name="Copeland A.C."/>
            <person name="Dhillon B."/>
            <person name="Glaser F."/>
            <person name="Hesse C.N."/>
            <person name="Kosti I."/>
            <person name="LaButti K."/>
            <person name="Lindquist E.A."/>
            <person name="Lucas S."/>
            <person name="Salamov A.A."/>
            <person name="Bradshaw R.E."/>
            <person name="Ciuffetti L."/>
            <person name="Hamelin R.C."/>
            <person name="Kema G.H.J."/>
            <person name="Lawrence C."/>
            <person name="Scott J.A."/>
            <person name="Spatafora J.W."/>
            <person name="Turgeon B.G."/>
            <person name="de Wit P.J.G.M."/>
            <person name="Zhong S."/>
            <person name="Goodwin S.B."/>
            <person name="Grigoriev I.V."/>
        </authorList>
    </citation>
    <scope>NUCLEOTIDE SEQUENCE [LARGE SCALE GENOMIC DNA]</scope>
    <source>
        <strain evidence="3">NZE10 / CBS 128990</strain>
    </source>
</reference>
<evidence type="ECO:0000313" key="2">
    <source>
        <dbReference type="EMBL" id="EME43719.1"/>
    </source>
</evidence>
<keyword evidence="3" id="KW-1185">Reference proteome</keyword>
<reference evidence="3" key="1">
    <citation type="journal article" date="2012" name="PLoS Genet.">
        <title>The genomes of the fungal plant pathogens Cladosporium fulvum and Dothistroma septosporum reveal adaptation to different hosts and lifestyles but also signatures of common ancestry.</title>
        <authorList>
            <person name="de Wit P.J.G.M."/>
            <person name="van der Burgt A."/>
            <person name="Oekmen B."/>
            <person name="Stergiopoulos I."/>
            <person name="Abd-Elsalam K.A."/>
            <person name="Aerts A.L."/>
            <person name="Bahkali A.H."/>
            <person name="Beenen H.G."/>
            <person name="Chettri P."/>
            <person name="Cox M.P."/>
            <person name="Datema E."/>
            <person name="de Vries R.P."/>
            <person name="Dhillon B."/>
            <person name="Ganley A.R."/>
            <person name="Griffiths S.A."/>
            <person name="Guo Y."/>
            <person name="Hamelin R.C."/>
            <person name="Henrissat B."/>
            <person name="Kabir M.S."/>
            <person name="Jashni M.K."/>
            <person name="Kema G."/>
            <person name="Klaubauf S."/>
            <person name="Lapidus A."/>
            <person name="Levasseur A."/>
            <person name="Lindquist E."/>
            <person name="Mehrabi R."/>
            <person name="Ohm R.A."/>
            <person name="Owen T.J."/>
            <person name="Salamov A."/>
            <person name="Schwelm A."/>
            <person name="Schijlen E."/>
            <person name="Sun H."/>
            <person name="van den Burg H.A."/>
            <person name="van Ham R.C.H.J."/>
            <person name="Zhang S."/>
            <person name="Goodwin S.B."/>
            <person name="Grigoriev I.V."/>
            <person name="Collemare J."/>
            <person name="Bradshaw R.E."/>
        </authorList>
    </citation>
    <scope>NUCLEOTIDE SEQUENCE [LARGE SCALE GENOMIC DNA]</scope>
    <source>
        <strain evidence="3">NZE10 / CBS 128990</strain>
    </source>
</reference>
<dbReference type="InterPro" id="IPR052895">
    <property type="entry name" value="HetReg/Transcr_Mod"/>
</dbReference>
<dbReference type="AlphaFoldDB" id="N1PMS3"/>
<evidence type="ECO:0000313" key="3">
    <source>
        <dbReference type="Proteomes" id="UP000016933"/>
    </source>
</evidence>
<dbReference type="OrthoDB" id="3553147at2759"/>
<dbReference type="STRING" id="675120.N1PMS3"/>
<name>N1PMS3_DOTSN</name>
<dbReference type="PANTHER" id="PTHR24148">
    <property type="entry name" value="ANKYRIN REPEAT DOMAIN-CONTAINING PROTEIN 39 HOMOLOG-RELATED"/>
    <property type="match status" value="1"/>
</dbReference>
<protein>
    <recommendedName>
        <fullName evidence="1">Heterokaryon incompatibility domain-containing protein</fullName>
    </recommendedName>
</protein>
<gene>
    <name evidence="2" type="ORF">DOTSEDRAFT_53039</name>
</gene>
<evidence type="ECO:0000259" key="1">
    <source>
        <dbReference type="Pfam" id="PF06985"/>
    </source>
</evidence>
<dbReference type="InterPro" id="IPR010730">
    <property type="entry name" value="HET"/>
</dbReference>
<proteinExistence type="predicted"/>